<evidence type="ECO:0000313" key="2">
    <source>
        <dbReference type="EMBL" id="MFD2180806.1"/>
    </source>
</evidence>
<dbReference type="Proteomes" id="UP001597314">
    <property type="component" value="Unassembled WGS sequence"/>
</dbReference>
<accession>A0ABW5AF10</accession>
<protein>
    <recommendedName>
        <fullName evidence="4">4Fe-4S Wbl-type domain-containing protein</fullName>
    </recommendedName>
</protein>
<sequence length="199" mass="22173">MMGRDSCQEGRMPRPQRSWVDLAAILRMRRDRPPRVMQFREAPPAGPAAAEAMGGDAGLSVRDDRARDDRPRDDIALDFDTDNFDTDYFDTDDADDGADAGFRTAGSVVIDDLLLCRRMRALRLDPDELYCSEPRAFGMLHRLCATCPVPGRCARDLADEFADPAWQDWRNYCPNATTLSILSALRGCGLDDAEAPADR</sequence>
<feature type="compositionally biased region" description="Basic and acidic residues" evidence="1">
    <location>
        <begin position="61"/>
        <end position="74"/>
    </location>
</feature>
<dbReference type="EMBL" id="JBHUIW010000001">
    <property type="protein sequence ID" value="MFD2180806.1"/>
    <property type="molecule type" value="Genomic_DNA"/>
</dbReference>
<organism evidence="2 3">
    <name type="scientific">Rhodoplanes azumiensis</name>
    <dbReference type="NCBI Taxonomy" id="1897628"/>
    <lineage>
        <taxon>Bacteria</taxon>
        <taxon>Pseudomonadati</taxon>
        <taxon>Pseudomonadota</taxon>
        <taxon>Alphaproteobacteria</taxon>
        <taxon>Hyphomicrobiales</taxon>
        <taxon>Nitrobacteraceae</taxon>
        <taxon>Rhodoplanes</taxon>
    </lineage>
</organism>
<evidence type="ECO:0000313" key="3">
    <source>
        <dbReference type="Proteomes" id="UP001597314"/>
    </source>
</evidence>
<gene>
    <name evidence="2" type="ORF">ACFSOX_01460</name>
</gene>
<evidence type="ECO:0008006" key="4">
    <source>
        <dbReference type="Google" id="ProtNLM"/>
    </source>
</evidence>
<keyword evidence="3" id="KW-1185">Reference proteome</keyword>
<dbReference type="RefSeq" id="WP_378476010.1">
    <property type="nucleotide sequence ID" value="NZ_JBHUIW010000001.1"/>
</dbReference>
<proteinExistence type="predicted"/>
<evidence type="ECO:0000256" key="1">
    <source>
        <dbReference type="SAM" id="MobiDB-lite"/>
    </source>
</evidence>
<reference evidence="3" key="1">
    <citation type="journal article" date="2019" name="Int. J. Syst. Evol. Microbiol.">
        <title>The Global Catalogue of Microorganisms (GCM) 10K type strain sequencing project: providing services to taxonomists for standard genome sequencing and annotation.</title>
        <authorList>
            <consortium name="The Broad Institute Genomics Platform"/>
            <consortium name="The Broad Institute Genome Sequencing Center for Infectious Disease"/>
            <person name="Wu L."/>
            <person name="Ma J."/>
        </authorList>
    </citation>
    <scope>NUCLEOTIDE SEQUENCE [LARGE SCALE GENOMIC DNA]</scope>
    <source>
        <strain evidence="3">CGMCC 1.6774</strain>
    </source>
</reference>
<feature type="region of interest" description="Disordered" evidence="1">
    <location>
        <begin position="34"/>
        <end position="74"/>
    </location>
</feature>
<name>A0ABW5AF10_9BRAD</name>
<comment type="caution">
    <text evidence="2">The sequence shown here is derived from an EMBL/GenBank/DDBJ whole genome shotgun (WGS) entry which is preliminary data.</text>
</comment>